<comment type="cofactor">
    <cofactor evidence="1">
        <name>Zn(2+)</name>
        <dbReference type="ChEBI" id="CHEBI:29105"/>
    </cofactor>
</comment>
<dbReference type="SUPFAM" id="SSF55486">
    <property type="entry name" value="Metalloproteases ('zincins'), catalytic domain"/>
    <property type="match status" value="1"/>
</dbReference>
<evidence type="ECO:0000313" key="7">
    <source>
        <dbReference type="EMBL" id="RCR69575.1"/>
    </source>
</evidence>
<keyword evidence="6" id="KW-0482">Metalloprotease</keyword>
<dbReference type="GO" id="GO:0006508">
    <property type="term" value="P:proteolysis"/>
    <property type="evidence" value="ECO:0007669"/>
    <property type="project" value="UniProtKB-KW"/>
</dbReference>
<keyword evidence="3" id="KW-0479">Metal-binding</keyword>
<keyword evidence="2" id="KW-0645">Protease</keyword>
<name>A0A368JQI2_9BACT</name>
<dbReference type="GO" id="GO:0004222">
    <property type="term" value="F:metalloendopeptidase activity"/>
    <property type="evidence" value="ECO:0007669"/>
    <property type="project" value="InterPro"/>
</dbReference>
<evidence type="ECO:0000256" key="1">
    <source>
        <dbReference type="ARBA" id="ARBA00001947"/>
    </source>
</evidence>
<keyword evidence="8" id="KW-1185">Reference proteome</keyword>
<gene>
    <name evidence="7" type="ORF">DUE52_11380</name>
</gene>
<dbReference type="Gene3D" id="3.90.132.10">
    <property type="entry name" value="Leishmanolysin , domain 2"/>
    <property type="match status" value="1"/>
</dbReference>
<evidence type="ECO:0000313" key="8">
    <source>
        <dbReference type="Proteomes" id="UP000253383"/>
    </source>
</evidence>
<accession>A0A368JQI2</accession>
<comment type="caution">
    <text evidence="7">The sequence shown here is derived from an EMBL/GenBank/DDBJ whole genome shotgun (WGS) entry which is preliminary data.</text>
</comment>
<dbReference type="GO" id="GO:0016020">
    <property type="term" value="C:membrane"/>
    <property type="evidence" value="ECO:0007669"/>
    <property type="project" value="InterPro"/>
</dbReference>
<keyword evidence="5" id="KW-0862">Zinc</keyword>
<dbReference type="EMBL" id="QOWE01000008">
    <property type="protein sequence ID" value="RCR69575.1"/>
    <property type="molecule type" value="Genomic_DNA"/>
</dbReference>
<protein>
    <submittedName>
        <fullName evidence="7">Peptidase</fullName>
    </submittedName>
</protein>
<dbReference type="OrthoDB" id="61573at2"/>
<keyword evidence="4" id="KW-0378">Hydrolase</keyword>
<dbReference type="InterPro" id="IPR001577">
    <property type="entry name" value="Peptidase_M8"/>
</dbReference>
<dbReference type="AlphaFoldDB" id="A0A368JQI2"/>
<sequence length="282" mass="29920">MNAIESYFAQADVNLAQALANSTSPFTIEVRFLGGLTENQKNAFKAAADRWSSVIVGDLPTIKVDGENIDDVLILAEGSDIDGSGGILGQAGPTHLRPANAGVAAFLPAKGRMTFDKADLENMEKNGSLTHVITHEMGHVLGIGTIWTKKGLLKGAGTTNPTFTGALAMFEYGQLKGTGPAPVPVENQHGPGTQDSHWREPIFRNELMTGFIDMGNNPLSRVTVGSLKDMGYVVDMNAAEAYTLPNLLQLAESGELIAAEDSLELGTMLSIIPTVLPEDSLQ</sequence>
<evidence type="ECO:0000256" key="4">
    <source>
        <dbReference type="ARBA" id="ARBA00022801"/>
    </source>
</evidence>
<evidence type="ECO:0000256" key="6">
    <source>
        <dbReference type="ARBA" id="ARBA00023049"/>
    </source>
</evidence>
<evidence type="ECO:0000256" key="5">
    <source>
        <dbReference type="ARBA" id="ARBA00022833"/>
    </source>
</evidence>
<dbReference type="Gene3D" id="3.40.390.10">
    <property type="entry name" value="Collagenase (Catalytic Domain)"/>
    <property type="match status" value="1"/>
</dbReference>
<dbReference type="GO" id="GO:0046872">
    <property type="term" value="F:metal ion binding"/>
    <property type="evidence" value="ECO:0007669"/>
    <property type="project" value="UniProtKB-KW"/>
</dbReference>
<dbReference type="Proteomes" id="UP000253383">
    <property type="component" value="Unassembled WGS sequence"/>
</dbReference>
<dbReference type="Pfam" id="PF01457">
    <property type="entry name" value="Peptidase_M8"/>
    <property type="match status" value="1"/>
</dbReference>
<organism evidence="7 8">
    <name type="scientific">Larkinella punicea</name>
    <dbReference type="NCBI Taxonomy" id="2315727"/>
    <lineage>
        <taxon>Bacteria</taxon>
        <taxon>Pseudomonadati</taxon>
        <taxon>Bacteroidota</taxon>
        <taxon>Cytophagia</taxon>
        <taxon>Cytophagales</taxon>
        <taxon>Spirosomataceae</taxon>
        <taxon>Larkinella</taxon>
    </lineage>
</organism>
<dbReference type="GO" id="GO:0007155">
    <property type="term" value="P:cell adhesion"/>
    <property type="evidence" value="ECO:0007669"/>
    <property type="project" value="InterPro"/>
</dbReference>
<proteinExistence type="predicted"/>
<reference evidence="7 8" key="1">
    <citation type="submission" date="2018-07" db="EMBL/GenBank/DDBJ databases">
        <title>Genome analysis of Larkinella rosea.</title>
        <authorList>
            <person name="Zhou Z."/>
            <person name="Wang G."/>
        </authorList>
    </citation>
    <scope>NUCLEOTIDE SEQUENCE [LARGE SCALE GENOMIC DNA]</scope>
    <source>
        <strain evidence="8">zzj9</strain>
    </source>
</reference>
<evidence type="ECO:0000256" key="3">
    <source>
        <dbReference type="ARBA" id="ARBA00022723"/>
    </source>
</evidence>
<dbReference type="InterPro" id="IPR024079">
    <property type="entry name" value="MetalloPept_cat_dom_sf"/>
</dbReference>
<evidence type="ECO:0000256" key="2">
    <source>
        <dbReference type="ARBA" id="ARBA00022670"/>
    </source>
</evidence>